<evidence type="ECO:0000313" key="3">
    <source>
        <dbReference type="Proteomes" id="UP000265560"/>
    </source>
</evidence>
<keyword evidence="3" id="KW-1185">Reference proteome</keyword>
<evidence type="ECO:0000256" key="1">
    <source>
        <dbReference type="SAM" id="Phobius"/>
    </source>
</evidence>
<protein>
    <recommendedName>
        <fullName evidence="4">Nitrogen fixation protein FixH</fullName>
    </recommendedName>
</protein>
<feature type="transmembrane region" description="Helical" evidence="1">
    <location>
        <begin position="15"/>
        <end position="35"/>
    </location>
</feature>
<dbReference type="RefSeq" id="WP_119893273.1">
    <property type="nucleotide sequence ID" value="NZ_CP032419.1"/>
</dbReference>
<dbReference type="InterPro" id="IPR008620">
    <property type="entry name" value="FixH"/>
</dbReference>
<dbReference type="OrthoDB" id="5295180at2"/>
<name>A0A385Z571_9PSED</name>
<dbReference type="Pfam" id="PF05751">
    <property type="entry name" value="FixH"/>
    <property type="match status" value="1"/>
</dbReference>
<dbReference type="Proteomes" id="UP000265560">
    <property type="component" value="Chromosome"/>
</dbReference>
<organism evidence="2 3">
    <name type="scientific">Pseudomonas cavernae</name>
    <dbReference type="NCBI Taxonomy" id="2320867"/>
    <lineage>
        <taxon>Bacteria</taxon>
        <taxon>Pseudomonadati</taxon>
        <taxon>Pseudomonadota</taxon>
        <taxon>Gammaproteobacteria</taxon>
        <taxon>Pseudomonadales</taxon>
        <taxon>Pseudomonadaceae</taxon>
        <taxon>Pseudomonas</taxon>
    </lineage>
</organism>
<dbReference type="KEGG" id="pcav:D3880_09755"/>
<keyword evidence="1" id="KW-1133">Transmembrane helix</keyword>
<dbReference type="EMBL" id="CP032419">
    <property type="protein sequence ID" value="AYC32652.1"/>
    <property type="molecule type" value="Genomic_DNA"/>
</dbReference>
<accession>A0A385Z571</accession>
<sequence length="180" mass="19982">MPSAPQHSTRWYKNFWPWAIIGMLGTSVILSVNLIRIAVSNQDTLVNDNYYEAGKGISRSLDRERLARDLQLHADIHLDELTGEISLSLNGNSQPASLELSLISPTQPEKDRHIQLNRSASEQGRYVGQLSEAISGHRFVELLGEHEGQTWRLFEEESVAPGAELKLGDEAIPGAEVQGK</sequence>
<evidence type="ECO:0000313" key="2">
    <source>
        <dbReference type="EMBL" id="AYC32652.1"/>
    </source>
</evidence>
<keyword evidence="1" id="KW-0472">Membrane</keyword>
<reference evidence="3" key="1">
    <citation type="submission" date="2018-09" db="EMBL/GenBank/DDBJ databases">
        <authorList>
            <person name="Zhu H."/>
        </authorList>
    </citation>
    <scope>NUCLEOTIDE SEQUENCE [LARGE SCALE GENOMIC DNA]</scope>
    <source>
        <strain evidence="3">K2W31S-8</strain>
    </source>
</reference>
<proteinExistence type="predicted"/>
<keyword evidence="1" id="KW-0812">Transmembrane</keyword>
<dbReference type="AlphaFoldDB" id="A0A385Z571"/>
<gene>
    <name evidence="2" type="ORF">D3880_09755</name>
</gene>
<evidence type="ECO:0008006" key="4">
    <source>
        <dbReference type="Google" id="ProtNLM"/>
    </source>
</evidence>